<organism evidence="1 2">
    <name type="scientific">Pseudomonas idahonensis</name>
    <dbReference type="NCBI Taxonomy" id="2942628"/>
    <lineage>
        <taxon>Bacteria</taxon>
        <taxon>Pseudomonadati</taxon>
        <taxon>Pseudomonadota</taxon>
        <taxon>Gammaproteobacteria</taxon>
        <taxon>Pseudomonadales</taxon>
        <taxon>Pseudomonadaceae</taxon>
        <taxon>Pseudomonas</taxon>
    </lineage>
</organism>
<dbReference type="RefSeq" id="WP_273923558.1">
    <property type="nucleotide sequence ID" value="NZ_JAMDGR010000014.1"/>
</dbReference>
<protein>
    <recommendedName>
        <fullName evidence="3">Restriction endonuclease</fullName>
    </recommendedName>
</protein>
<accession>A0ABT5Q7N4</accession>
<gene>
    <name evidence="1" type="ORF">M5G25_18145</name>
</gene>
<proteinExistence type="predicted"/>
<sequence length="227" mass="25937">MSFVPRFTELLLTHLQQEERQRILKSIVVSVAPELWLSLESAALLDINREHFGLGGQLDERDDYRPSHISVPRCNVPRWLIAAERRKVDIWVEDSYGEEASTAIEFKVVHNNKNAHSKIREIRNDLVKQIPRTTPDEHVERWGIVLLTYSQFYGDQKGGYTYGNFTSCEAFHQAFKHGLSSGEERYKGAPELELVMEPTQVADLEGAHYIEPGKEAGVYLALVRCKG</sequence>
<evidence type="ECO:0000313" key="1">
    <source>
        <dbReference type="EMBL" id="MDD1150210.1"/>
    </source>
</evidence>
<evidence type="ECO:0008006" key="3">
    <source>
        <dbReference type="Google" id="ProtNLM"/>
    </source>
</evidence>
<evidence type="ECO:0000313" key="2">
    <source>
        <dbReference type="Proteomes" id="UP001217610"/>
    </source>
</evidence>
<keyword evidence="2" id="KW-1185">Reference proteome</keyword>
<dbReference type="EMBL" id="JAMDGR010000014">
    <property type="protein sequence ID" value="MDD1150210.1"/>
    <property type="molecule type" value="Genomic_DNA"/>
</dbReference>
<dbReference type="Proteomes" id="UP001217610">
    <property type="component" value="Unassembled WGS sequence"/>
</dbReference>
<name>A0ABT5Q7N4_9PSED</name>
<comment type="caution">
    <text evidence="1">The sequence shown here is derived from an EMBL/GenBank/DDBJ whole genome shotgun (WGS) entry which is preliminary data.</text>
</comment>
<reference evidence="1 2" key="1">
    <citation type="submission" date="2022-05" db="EMBL/GenBank/DDBJ databases">
        <title>Novel Pseudomonas spp. Isolated from a Rainbow Trout Aquaculture Facility.</title>
        <authorList>
            <person name="Testerman T."/>
            <person name="Graf J."/>
        </authorList>
    </citation>
    <scope>NUCLEOTIDE SEQUENCE [LARGE SCALE GENOMIC DNA]</scope>
    <source>
        <strain evidence="1 2">ID357</strain>
    </source>
</reference>